<keyword evidence="6 7" id="KW-0234">DNA repair</keyword>
<protein>
    <recommendedName>
        <fullName evidence="7">Recombination protein RecR</fullName>
    </recommendedName>
</protein>
<evidence type="ECO:0000256" key="1">
    <source>
        <dbReference type="ARBA" id="ARBA00022723"/>
    </source>
</evidence>
<dbReference type="PANTHER" id="PTHR30446">
    <property type="entry name" value="RECOMBINATION PROTEIN RECR"/>
    <property type="match status" value="1"/>
</dbReference>
<evidence type="ECO:0000256" key="3">
    <source>
        <dbReference type="ARBA" id="ARBA00022771"/>
    </source>
</evidence>
<feature type="domain" description="Toprim" evidence="8">
    <location>
        <begin position="76"/>
        <end position="162"/>
    </location>
</feature>
<accession>A0ABS7WPU0</accession>
<evidence type="ECO:0000313" key="10">
    <source>
        <dbReference type="Proteomes" id="UP000786183"/>
    </source>
</evidence>
<dbReference type="InterPro" id="IPR006171">
    <property type="entry name" value="TOPRIM_dom"/>
</dbReference>
<comment type="similarity">
    <text evidence="7">Belongs to the RecR family.</text>
</comment>
<dbReference type="PANTHER" id="PTHR30446:SF0">
    <property type="entry name" value="RECOMBINATION PROTEIN RECR"/>
    <property type="match status" value="1"/>
</dbReference>
<comment type="caution">
    <text evidence="9">The sequence shown here is derived from an EMBL/GenBank/DDBJ whole genome shotgun (WGS) entry which is preliminary data.</text>
</comment>
<proteinExistence type="inferred from homology"/>
<evidence type="ECO:0000256" key="6">
    <source>
        <dbReference type="ARBA" id="ARBA00023204"/>
    </source>
</evidence>
<dbReference type="HAMAP" id="MF_00017">
    <property type="entry name" value="RecR"/>
    <property type="match status" value="1"/>
</dbReference>
<dbReference type="Proteomes" id="UP000786183">
    <property type="component" value="Unassembled WGS sequence"/>
</dbReference>
<keyword evidence="2 7" id="KW-0227">DNA damage</keyword>
<keyword evidence="10" id="KW-1185">Reference proteome</keyword>
<evidence type="ECO:0000313" key="9">
    <source>
        <dbReference type="EMBL" id="MBZ7986775.1"/>
    </source>
</evidence>
<keyword evidence="4 7" id="KW-0862">Zinc</keyword>
<evidence type="ECO:0000256" key="2">
    <source>
        <dbReference type="ARBA" id="ARBA00022763"/>
    </source>
</evidence>
<dbReference type="RefSeq" id="WP_224323770.1">
    <property type="nucleotide sequence ID" value="NZ_JACGBB010000002.1"/>
</dbReference>
<comment type="function">
    <text evidence="7">May play a role in DNA repair. It seems to be involved in an RecBC-independent recombinational process of DNA repair. It may act with RecF and RecO.</text>
</comment>
<dbReference type="PROSITE" id="PS50880">
    <property type="entry name" value="TOPRIM"/>
    <property type="match status" value="1"/>
</dbReference>
<dbReference type="Gene3D" id="3.40.1360.10">
    <property type="match status" value="1"/>
</dbReference>
<dbReference type="Pfam" id="PF21176">
    <property type="entry name" value="RecR_HhH"/>
    <property type="match status" value="1"/>
</dbReference>
<gene>
    <name evidence="7 9" type="primary">recR</name>
    <name evidence="9" type="ORF">AVCANL283_01415</name>
</gene>
<dbReference type="EMBL" id="JACGBB010000002">
    <property type="protein sequence ID" value="MBZ7986775.1"/>
    <property type="molecule type" value="Genomic_DNA"/>
</dbReference>
<sequence length="186" mass="21232">MKEFEKLCKNFNKIQGVGKKTALKMAYHLCYENKNLLEELAHSLKSASSAIKECEICGALCEDYLCDECLNEDLEKSVCLVESAKDIFFLKDCNAYEGRYFVFAKANEYYLKKLENMINKYNIQEIIIAYTPSVSTDALCFYLENYFINKNLSISKIAQGIPNGVKIQDIDQSSLSSAILNRVKFT</sequence>
<evidence type="ECO:0000256" key="4">
    <source>
        <dbReference type="ARBA" id="ARBA00022833"/>
    </source>
</evidence>
<evidence type="ECO:0000256" key="7">
    <source>
        <dbReference type="HAMAP-Rule" id="MF_00017"/>
    </source>
</evidence>
<evidence type="ECO:0000256" key="5">
    <source>
        <dbReference type="ARBA" id="ARBA00023172"/>
    </source>
</evidence>
<dbReference type="Gene3D" id="1.10.8.420">
    <property type="entry name" value="RecR Domain 1"/>
    <property type="match status" value="1"/>
</dbReference>
<reference evidence="9 10" key="1">
    <citation type="submission" date="2020-07" db="EMBL/GenBank/DDBJ databases">
        <title>Transfer of Campylobacter canadensis to the novel genus Avispirillum gen. nov., that also includes two novel species recovered from migratory waterfowl: Avispirillum anseris sp. nov. and Avispirillum brantae sp. nov.</title>
        <authorList>
            <person name="Miller W.G."/>
            <person name="Chapman M.H."/>
            <person name="Yee E."/>
            <person name="Inglis G.D."/>
        </authorList>
    </citation>
    <scope>NUCLEOTIDE SEQUENCE [LARGE SCALE GENOMIC DNA]</scope>
    <source>
        <strain evidence="9 10">L283</strain>
    </source>
</reference>
<keyword evidence="5 7" id="KW-0233">DNA recombination</keyword>
<dbReference type="SUPFAM" id="SSF111304">
    <property type="entry name" value="Recombination protein RecR"/>
    <property type="match status" value="1"/>
</dbReference>
<keyword evidence="3 7" id="KW-0863">Zinc-finger</keyword>
<name>A0ABS7WPU0_9BACT</name>
<keyword evidence="1 7" id="KW-0479">Metal-binding</keyword>
<dbReference type="InterPro" id="IPR000093">
    <property type="entry name" value="DNA_Rcmb_RecR"/>
</dbReference>
<organism evidence="9 10">
    <name type="scientific">Campylobacter canadensis</name>
    <dbReference type="NCBI Taxonomy" id="449520"/>
    <lineage>
        <taxon>Bacteria</taxon>
        <taxon>Pseudomonadati</taxon>
        <taxon>Campylobacterota</taxon>
        <taxon>Epsilonproteobacteria</taxon>
        <taxon>Campylobacterales</taxon>
        <taxon>Campylobacteraceae</taxon>
        <taxon>Campylobacter</taxon>
    </lineage>
</organism>
<evidence type="ECO:0000259" key="8">
    <source>
        <dbReference type="PROSITE" id="PS50880"/>
    </source>
</evidence>
<feature type="zinc finger region" description="C4-type" evidence="7">
    <location>
        <begin position="54"/>
        <end position="69"/>
    </location>
</feature>
<dbReference type="InterPro" id="IPR023627">
    <property type="entry name" value="Rcmb_RecR"/>
</dbReference>